<dbReference type="KEGG" id="msb:LJ00_12580"/>
<evidence type="ECO:0000313" key="2">
    <source>
        <dbReference type="EMBL" id="ABK70683.1"/>
    </source>
</evidence>
<proteinExistence type="predicted"/>
<evidence type="ECO:0000313" key="3">
    <source>
        <dbReference type="Proteomes" id="UP000000757"/>
    </source>
</evidence>
<dbReference type="Proteomes" id="UP000000757">
    <property type="component" value="Chromosome"/>
</dbReference>
<gene>
    <name evidence="2" type="ordered locus">MSMEG_2527</name>
</gene>
<dbReference type="KEGG" id="msm:MSMEG_2527"/>
<feature type="transmembrane region" description="Helical" evidence="1">
    <location>
        <begin position="12"/>
        <end position="33"/>
    </location>
</feature>
<organism evidence="2 3">
    <name type="scientific">Mycolicibacterium smegmatis (strain ATCC 700084 / mc(2)155)</name>
    <name type="common">Mycobacterium smegmatis</name>
    <dbReference type="NCBI Taxonomy" id="246196"/>
    <lineage>
        <taxon>Bacteria</taxon>
        <taxon>Bacillati</taxon>
        <taxon>Actinomycetota</taxon>
        <taxon>Actinomycetes</taxon>
        <taxon>Mycobacteriales</taxon>
        <taxon>Mycobacteriaceae</taxon>
        <taxon>Mycolicibacterium</taxon>
    </lineage>
</organism>
<keyword evidence="1" id="KW-1133">Transmembrane helix</keyword>
<keyword evidence="1" id="KW-0472">Membrane</keyword>
<name>A0QVC6_MYCS2</name>
<protein>
    <submittedName>
        <fullName evidence="2">Uncharacterized protein</fullName>
    </submittedName>
</protein>
<keyword evidence="3" id="KW-1185">Reference proteome</keyword>
<sequence>MRANYVTLRLTLRVLTMVLTGAALIAMVAYSGAR</sequence>
<dbReference type="PATRIC" id="fig|246196.57.peg.2527"/>
<reference evidence="2 3" key="1">
    <citation type="submission" date="2006-10" db="EMBL/GenBank/DDBJ databases">
        <authorList>
            <person name="Fleischmann R.D."/>
            <person name="Dodson R.J."/>
            <person name="Haft D.H."/>
            <person name="Merkel J.S."/>
            <person name="Nelson W.C."/>
            <person name="Fraser C.M."/>
        </authorList>
    </citation>
    <scope>NUCLEOTIDE SEQUENCE [LARGE SCALE GENOMIC DNA]</scope>
    <source>
        <strain evidence="3">ATCC 700084 / mc(2)155</strain>
    </source>
</reference>
<evidence type="ECO:0000256" key="1">
    <source>
        <dbReference type="SAM" id="Phobius"/>
    </source>
</evidence>
<keyword evidence="1" id="KW-0812">Transmembrane</keyword>
<dbReference type="EMBL" id="CP000480">
    <property type="protein sequence ID" value="ABK70683.1"/>
    <property type="molecule type" value="Genomic_DNA"/>
</dbReference>
<accession>A0QVC6</accession>
<dbReference type="AlphaFoldDB" id="A0QVC6"/>